<dbReference type="EMBL" id="VLTN01000058">
    <property type="protein sequence ID" value="KAA0147987.1"/>
    <property type="molecule type" value="Genomic_DNA"/>
</dbReference>
<evidence type="ECO:0000256" key="4">
    <source>
        <dbReference type="ARBA" id="ARBA00022691"/>
    </source>
</evidence>
<keyword evidence="3" id="KW-0808">Transferase</keyword>
<dbReference type="Gene3D" id="3.40.50.150">
    <property type="entry name" value="Vaccinia Virus protein VP39"/>
    <property type="match status" value="2"/>
</dbReference>
<evidence type="ECO:0000313" key="6">
    <source>
        <dbReference type="Proteomes" id="UP000323011"/>
    </source>
</evidence>
<organism evidence="5 6">
    <name type="scientific">Cafeteria roenbergensis</name>
    <name type="common">Marine flagellate</name>
    <dbReference type="NCBI Taxonomy" id="33653"/>
    <lineage>
        <taxon>Eukaryota</taxon>
        <taxon>Sar</taxon>
        <taxon>Stramenopiles</taxon>
        <taxon>Bigyra</taxon>
        <taxon>Opalozoa</taxon>
        <taxon>Bicosoecida</taxon>
        <taxon>Cafeteriaceae</taxon>
        <taxon>Cafeteria</taxon>
    </lineage>
</organism>
<dbReference type="PANTHER" id="PTHR10867:SF17">
    <property type="entry name" value="NICOTINAMIDE N-METHYLTRANSFERASE"/>
    <property type="match status" value="1"/>
</dbReference>
<comment type="caution">
    <text evidence="5">The sequence shown here is derived from an EMBL/GenBank/DDBJ whole genome shotgun (WGS) entry which is preliminary data.</text>
</comment>
<name>A0A5A8C5Q9_CAFRO</name>
<evidence type="ECO:0000313" key="5">
    <source>
        <dbReference type="EMBL" id="KAA0147987.1"/>
    </source>
</evidence>
<protein>
    <submittedName>
        <fullName evidence="5">Uncharacterized protein</fullName>
    </submittedName>
</protein>
<dbReference type="GO" id="GO:0032259">
    <property type="term" value="P:methylation"/>
    <property type="evidence" value="ECO:0007669"/>
    <property type="project" value="UniProtKB-KW"/>
</dbReference>
<accession>A0A5A8C5Q9</accession>
<dbReference type="SUPFAM" id="SSF53335">
    <property type="entry name" value="S-adenosyl-L-methionine-dependent methyltransferases"/>
    <property type="match status" value="1"/>
</dbReference>
<dbReference type="GO" id="GO:0008170">
    <property type="term" value="F:N-methyltransferase activity"/>
    <property type="evidence" value="ECO:0007669"/>
    <property type="project" value="TreeGrafter"/>
</dbReference>
<dbReference type="AlphaFoldDB" id="A0A5A8C5Q9"/>
<keyword evidence="4" id="KW-0949">S-adenosyl-L-methionine</keyword>
<evidence type="ECO:0000256" key="2">
    <source>
        <dbReference type="ARBA" id="ARBA00022603"/>
    </source>
</evidence>
<sequence length="220" mass="23737">MSFDTRSAAFAYLRTYYSAAALDREDTFLLDATIDGIEHARRVAVAAGQSLRCLELGCGPVAAWALCPGAVAGELWLAERSEGGRQVLHEWLTGDREAFDWSVYAAHVAKRMVELVVMHSVADAISGTPEEFAALVSSAARLVAPRGSLLISVNTEVDEWHAEAVAFPQVRLSCDQVLAAIEGAGLQAVFSRQRSRLPDGKDTETAHTMVVLADKPPRAE</sequence>
<evidence type="ECO:0000256" key="3">
    <source>
        <dbReference type="ARBA" id="ARBA00022679"/>
    </source>
</evidence>
<evidence type="ECO:0000256" key="1">
    <source>
        <dbReference type="ARBA" id="ARBA00007996"/>
    </source>
</evidence>
<dbReference type="Pfam" id="PF01234">
    <property type="entry name" value="NNMT_PNMT_TEMT"/>
    <property type="match status" value="1"/>
</dbReference>
<dbReference type="Proteomes" id="UP000323011">
    <property type="component" value="Unassembled WGS sequence"/>
</dbReference>
<dbReference type="GO" id="GO:0005829">
    <property type="term" value="C:cytosol"/>
    <property type="evidence" value="ECO:0007669"/>
    <property type="project" value="TreeGrafter"/>
</dbReference>
<dbReference type="PANTHER" id="PTHR10867">
    <property type="entry name" value="NNMT/PNMT/TEMT FAMILY MEMBER"/>
    <property type="match status" value="1"/>
</dbReference>
<keyword evidence="2" id="KW-0489">Methyltransferase</keyword>
<dbReference type="InterPro" id="IPR029063">
    <property type="entry name" value="SAM-dependent_MTases_sf"/>
</dbReference>
<comment type="similarity">
    <text evidence="1">Belongs to the class I-like SAM-binding methyltransferase superfamily. NNMT/PNMT/TEMT family.</text>
</comment>
<gene>
    <name evidence="5" type="ORF">FNF29_06931</name>
</gene>
<reference evidence="5 6" key="1">
    <citation type="submission" date="2019-07" db="EMBL/GenBank/DDBJ databases">
        <title>Genomes of Cafeteria roenbergensis.</title>
        <authorList>
            <person name="Fischer M.G."/>
            <person name="Hackl T."/>
            <person name="Roman M."/>
        </authorList>
    </citation>
    <scope>NUCLEOTIDE SEQUENCE [LARGE SCALE GENOMIC DNA]</scope>
    <source>
        <strain evidence="5 6">BVI</strain>
    </source>
</reference>
<keyword evidence="6" id="KW-1185">Reference proteome</keyword>
<dbReference type="InterPro" id="IPR000940">
    <property type="entry name" value="NNMT_TEMT_trans"/>
</dbReference>
<proteinExistence type="inferred from homology"/>